<accession>A0A251SSQ5</accession>
<keyword evidence="2" id="KW-1185">Reference proteome</keyword>
<dbReference type="EMBL" id="CM007902">
    <property type="protein sequence ID" value="OTG01754.1"/>
    <property type="molecule type" value="Genomic_DNA"/>
</dbReference>
<dbReference type="InParanoid" id="A0A251SSQ5"/>
<organism evidence="1 2">
    <name type="scientific">Helianthus annuus</name>
    <name type="common">Common sunflower</name>
    <dbReference type="NCBI Taxonomy" id="4232"/>
    <lineage>
        <taxon>Eukaryota</taxon>
        <taxon>Viridiplantae</taxon>
        <taxon>Streptophyta</taxon>
        <taxon>Embryophyta</taxon>
        <taxon>Tracheophyta</taxon>
        <taxon>Spermatophyta</taxon>
        <taxon>Magnoliopsida</taxon>
        <taxon>eudicotyledons</taxon>
        <taxon>Gunneridae</taxon>
        <taxon>Pentapetalae</taxon>
        <taxon>asterids</taxon>
        <taxon>campanulids</taxon>
        <taxon>Asterales</taxon>
        <taxon>Asteraceae</taxon>
        <taxon>Asteroideae</taxon>
        <taxon>Heliantheae alliance</taxon>
        <taxon>Heliantheae</taxon>
        <taxon>Helianthus</taxon>
    </lineage>
</organism>
<reference evidence="2" key="1">
    <citation type="journal article" date="2017" name="Nature">
        <title>The sunflower genome provides insights into oil metabolism, flowering and Asterid evolution.</title>
        <authorList>
            <person name="Badouin H."/>
            <person name="Gouzy J."/>
            <person name="Grassa C.J."/>
            <person name="Murat F."/>
            <person name="Staton S.E."/>
            <person name="Cottret L."/>
            <person name="Lelandais-Briere C."/>
            <person name="Owens G.L."/>
            <person name="Carrere S."/>
            <person name="Mayjonade B."/>
            <person name="Legrand L."/>
            <person name="Gill N."/>
            <person name="Kane N.C."/>
            <person name="Bowers J.E."/>
            <person name="Hubner S."/>
            <person name="Bellec A."/>
            <person name="Berard A."/>
            <person name="Berges H."/>
            <person name="Blanchet N."/>
            <person name="Boniface M.C."/>
            <person name="Brunel D."/>
            <person name="Catrice O."/>
            <person name="Chaidir N."/>
            <person name="Claudel C."/>
            <person name="Donnadieu C."/>
            <person name="Faraut T."/>
            <person name="Fievet G."/>
            <person name="Helmstetter N."/>
            <person name="King M."/>
            <person name="Knapp S.J."/>
            <person name="Lai Z."/>
            <person name="Le Paslier M.C."/>
            <person name="Lippi Y."/>
            <person name="Lorenzon L."/>
            <person name="Mandel J.R."/>
            <person name="Marage G."/>
            <person name="Marchand G."/>
            <person name="Marquand E."/>
            <person name="Bret-Mestries E."/>
            <person name="Morien E."/>
            <person name="Nambeesan S."/>
            <person name="Nguyen T."/>
            <person name="Pegot-Espagnet P."/>
            <person name="Pouilly N."/>
            <person name="Raftis F."/>
            <person name="Sallet E."/>
            <person name="Schiex T."/>
            <person name="Thomas J."/>
            <person name="Vandecasteele C."/>
            <person name="Vares D."/>
            <person name="Vear F."/>
            <person name="Vautrin S."/>
            <person name="Crespi M."/>
            <person name="Mangin B."/>
            <person name="Burke J.M."/>
            <person name="Salse J."/>
            <person name="Munos S."/>
            <person name="Vincourt P."/>
            <person name="Rieseberg L.H."/>
            <person name="Langlade N.B."/>
        </authorList>
    </citation>
    <scope>NUCLEOTIDE SEQUENCE [LARGE SCALE GENOMIC DNA]</scope>
    <source>
        <strain evidence="2">cv. SF193</strain>
    </source>
</reference>
<dbReference type="AlphaFoldDB" id="A0A251SSQ5"/>
<name>A0A251SSQ5_HELAN</name>
<sequence length="54" mass="6286">MRKYKYFSSSTVKSSQVLDLVNKAELWSNFGSSVIKFNSNEIYSKAARKKRLSY</sequence>
<dbReference type="Proteomes" id="UP000215914">
    <property type="component" value="Chromosome 13"/>
</dbReference>
<protein>
    <submittedName>
        <fullName evidence="1">Uncharacterized protein</fullName>
    </submittedName>
</protein>
<proteinExistence type="predicted"/>
<evidence type="ECO:0000313" key="2">
    <source>
        <dbReference type="Proteomes" id="UP000215914"/>
    </source>
</evidence>
<gene>
    <name evidence="1" type="ORF">HannXRQ_Chr13g0405451</name>
</gene>
<evidence type="ECO:0000313" key="1">
    <source>
        <dbReference type="EMBL" id="OTG01754.1"/>
    </source>
</evidence>